<dbReference type="InterPro" id="IPR014976">
    <property type="entry name" value="AbpA_HamA_C"/>
</dbReference>
<protein>
    <submittedName>
        <fullName evidence="2">Uncharacterized protein DUF1837</fullName>
    </submittedName>
</protein>
<reference evidence="2 3" key="1">
    <citation type="submission" date="2018-02" db="EMBL/GenBank/DDBJ databases">
        <title>Genomic Encyclopedia of Archaeal and Bacterial Type Strains, Phase II (KMG-II): from individual species to whole genera.</title>
        <authorList>
            <person name="Goeker M."/>
        </authorList>
    </citation>
    <scope>NUCLEOTIDE SEQUENCE [LARGE SCALE GENOMIC DNA]</scope>
    <source>
        <strain evidence="2 3">DSM 3808</strain>
    </source>
</reference>
<dbReference type="Proteomes" id="UP000237749">
    <property type="component" value="Unassembled WGS sequence"/>
</dbReference>
<evidence type="ECO:0000313" key="2">
    <source>
        <dbReference type="EMBL" id="PPK76813.1"/>
    </source>
</evidence>
<dbReference type="EMBL" id="PTJA01000017">
    <property type="protein sequence ID" value="PPK76813.1"/>
    <property type="molecule type" value="Genomic_DNA"/>
</dbReference>
<accession>A0A2S6HHF1</accession>
<evidence type="ECO:0000259" key="1">
    <source>
        <dbReference type="Pfam" id="PF08878"/>
    </source>
</evidence>
<dbReference type="RefSeq" id="WP_104439427.1">
    <property type="nucleotide sequence ID" value="NZ_PTJA01000017.1"/>
</dbReference>
<comment type="caution">
    <text evidence="2">The sequence shown here is derived from an EMBL/GenBank/DDBJ whole genome shotgun (WGS) entry which is preliminary data.</text>
</comment>
<organism evidence="2 3">
    <name type="scientific">Lacrimispora xylanisolvens</name>
    <dbReference type="NCBI Taxonomy" id="384636"/>
    <lineage>
        <taxon>Bacteria</taxon>
        <taxon>Bacillati</taxon>
        <taxon>Bacillota</taxon>
        <taxon>Clostridia</taxon>
        <taxon>Lachnospirales</taxon>
        <taxon>Lachnospiraceae</taxon>
        <taxon>Lacrimispora</taxon>
    </lineage>
</organism>
<dbReference type="Pfam" id="PF08878">
    <property type="entry name" value="HamA"/>
    <property type="match status" value="1"/>
</dbReference>
<evidence type="ECO:0000313" key="3">
    <source>
        <dbReference type="Proteomes" id="UP000237749"/>
    </source>
</evidence>
<sequence>MNKNYRKIYDELITSQLKAVIIDYSPQTHNYIYRGYTHKAEATSMDDVVKLVIDDMIFYAFSESEVLELHEDLEILEDLREAAKYAYSQRLPKRLNADTDGTLGEVLLDIFIQAYAPNAEKLVIRAKHTEIKSKKEITGYDALYFTKENSDICIWLGQAKAGKKDYCKKSIVDDLNDKFKKNYFADTAFFIADKCDTEELKKMLRQINKICFEAQKFNYSSEKKINELVNYLNLNNVKIKIPCLIAYTKDIYANEEKLKEHIISEVEEIRKKFDDELFSIEVELPYEVVFYIFPIKDVNYLRKKIIELKREAI</sequence>
<dbReference type="AlphaFoldDB" id="A0A2S6HHF1"/>
<dbReference type="OrthoDB" id="785623at2"/>
<feature type="domain" description="Anti-bacteriophage protein A/HamA C-terminal" evidence="1">
    <location>
        <begin position="33"/>
        <end position="307"/>
    </location>
</feature>
<proteinExistence type="predicted"/>
<keyword evidence="3" id="KW-1185">Reference proteome</keyword>
<gene>
    <name evidence="2" type="ORF">BXY41_11742</name>
</gene>
<name>A0A2S6HHF1_9FIRM</name>